<reference evidence="1 2" key="1">
    <citation type="submission" date="2019-02" db="EMBL/GenBank/DDBJ databases">
        <title>Sequencing the genomes of 1000 actinobacteria strains.</title>
        <authorList>
            <person name="Klenk H.-P."/>
        </authorList>
    </citation>
    <scope>NUCLEOTIDE SEQUENCE [LARGE SCALE GENOMIC DNA]</scope>
    <source>
        <strain evidence="1 2">DSM 16932</strain>
    </source>
</reference>
<dbReference type="AlphaFoldDB" id="A0A4Q7M201"/>
<sequence>MAGDVGTIEGRRLRAAPLDAFFGHRRARARGAHHPTRAAFVRRP</sequence>
<organism evidence="1 2">
    <name type="scientific">Xylanimonas ulmi</name>
    <dbReference type="NCBI Taxonomy" id="228973"/>
    <lineage>
        <taxon>Bacteria</taxon>
        <taxon>Bacillati</taxon>
        <taxon>Actinomycetota</taxon>
        <taxon>Actinomycetes</taxon>
        <taxon>Micrococcales</taxon>
        <taxon>Promicromonosporaceae</taxon>
        <taxon>Xylanimonas</taxon>
    </lineage>
</organism>
<accession>A0A4Q7M201</accession>
<evidence type="ECO:0000313" key="1">
    <source>
        <dbReference type="EMBL" id="RZS60983.1"/>
    </source>
</evidence>
<comment type="caution">
    <text evidence="1">The sequence shown here is derived from an EMBL/GenBank/DDBJ whole genome shotgun (WGS) entry which is preliminary data.</text>
</comment>
<protein>
    <submittedName>
        <fullName evidence="1">Uncharacterized protein</fullName>
    </submittedName>
</protein>
<proteinExistence type="predicted"/>
<dbReference type="Proteomes" id="UP000293852">
    <property type="component" value="Unassembled WGS sequence"/>
</dbReference>
<gene>
    <name evidence="1" type="ORF">EV386_1264</name>
</gene>
<evidence type="ECO:0000313" key="2">
    <source>
        <dbReference type="Proteomes" id="UP000293852"/>
    </source>
</evidence>
<dbReference type="EMBL" id="SGWX01000001">
    <property type="protein sequence ID" value="RZS60983.1"/>
    <property type="molecule type" value="Genomic_DNA"/>
</dbReference>
<name>A0A4Q7M201_9MICO</name>
<keyword evidence="2" id="KW-1185">Reference proteome</keyword>